<evidence type="ECO:0000256" key="2">
    <source>
        <dbReference type="ARBA" id="ARBA00004477"/>
    </source>
</evidence>
<dbReference type="InterPro" id="IPR001789">
    <property type="entry name" value="Sig_transdc_resp-reg_receiver"/>
</dbReference>
<dbReference type="InterPro" id="IPR036890">
    <property type="entry name" value="HATPase_C_sf"/>
</dbReference>
<dbReference type="PROSITE" id="PS50110">
    <property type="entry name" value="RESPONSE_REGULATORY"/>
    <property type="match status" value="1"/>
</dbReference>
<dbReference type="SUPFAM" id="SSF52172">
    <property type="entry name" value="CheY-like"/>
    <property type="match status" value="1"/>
</dbReference>
<dbReference type="eggNOG" id="KOG0519">
    <property type="taxonomic scope" value="Eukaryota"/>
</dbReference>
<dbReference type="InterPro" id="IPR005467">
    <property type="entry name" value="His_kinase_dom"/>
</dbReference>
<keyword evidence="11" id="KW-1185">Reference proteome</keyword>
<evidence type="ECO:0000313" key="11">
    <source>
        <dbReference type="Proteomes" id="UP000087171"/>
    </source>
</evidence>
<dbReference type="GeneID" id="101494269"/>
<feature type="transmembrane region" description="Helical" evidence="8">
    <location>
        <begin position="6"/>
        <end position="31"/>
    </location>
</feature>
<dbReference type="PaxDb" id="3827-XP_004496043.1"/>
<dbReference type="AlphaFoldDB" id="A0A1S2XXG3"/>
<evidence type="ECO:0000256" key="8">
    <source>
        <dbReference type="SAM" id="Phobius"/>
    </source>
</evidence>
<dbReference type="Gene3D" id="3.30.565.10">
    <property type="entry name" value="Histidine kinase-like ATPase, C-terminal domain"/>
    <property type="match status" value="1"/>
</dbReference>
<dbReference type="KEGG" id="cam:101494269"/>
<name>A0A1S2XXG3_CICAR</name>
<sequence>MGLLRPSSFIILLAYGVLIVLASLTPCWYVMDTHIQKSVDLLSENIVSQLQSEIEYSTELLNSMKSSSANFTTLLNSTLNSTKISFSNVDTKVAPLLFQALVTIPYLTQISYIGMEGLFFTYYNVDGQTLAMYSNSSSNGSASNKTLYYIQPVNSENGEVYGEAIIYNNTINASWINGTKNISHDFTSLGTKWNHDYDLLFINSARIEIGVISLGFSTNAIMDYISRIDDRQGTRWYLITKDGKVIVQGFQNISLMINNDDSVSFQHVDANGVLIRNEGNVSCKDEVDGSTLNLEDTQYLIHCYPIDLMGIKSVYVSAIPQDGFLSFDLTYKEKGLILVIVMIVMIFMAVMSCVFMNVGVTRREMHLCASLIKQMEATEQAERKNMNKSLALASASHDVRAYLAGLVGLIEMSYKLVVSASDLDTNLKPHSELETNLKQMENCTQDLLGLLNSILDTSKIEAGKMQLDEEEFDISYLLEDVVDLYHPMAMKKGVDLILDPCNGSVIKYSRVKGDRRKLKQVLCNLLSNAVKFTDEGHITVRAWTQKAKLQNSIMKSSKQFGFMKHLSCLFKKVNNKECEDIEAVNSIQQDPCFMDFIFEVDDTGKGIPKENYKSVFENYVQVKKNALGQVGTGLGLGIVQSLVRLMHGDIGIVDKEVGEKGTCFKFNVLLTLCETETVTYGLREGLDYGSTSWDRNQILTKTIHTATSAGSSFCSLSPKLQQFCNSPRPEPSHVVLYIGDEERRRTSQLFIESLGIKVEVVKHRKHLIHVLKKIKQKVHQISDQTSPESSDLSSRWTSYNSYSTRATRVPFRAMDGTTEYVSSVFKKTNIGAAPGFVLIIIDSNAEPFSKLCKIVSYFKKDLINPSKVVWLEKPFESNVDFKKLDQDDIVISKPFHGSRMFQVIKLLPEFGGNWRSNSSSKVIREFISQASLNDERLCVNVEQCCKGNQKIKAKKNSGNQGEIQECGGDSSYNQPLSGKKFLVVDDSDILCKIAKATLISLGVTSIDQCENGEEAVRLVDEGLIENSPYDYILMDCQMPVMDGFEATRKIREMEKHYGLHICIIALSAEIDKRTTETGMDFHITKPIKRDHLLKAIAYIENNHIM</sequence>
<evidence type="ECO:0000256" key="5">
    <source>
        <dbReference type="ARBA" id="ARBA00022824"/>
    </source>
</evidence>
<evidence type="ECO:0000256" key="4">
    <source>
        <dbReference type="ARBA" id="ARBA00022553"/>
    </source>
</evidence>
<dbReference type="RefSeq" id="XP_004496043.1">
    <property type="nucleotide sequence ID" value="XM_004495986.1"/>
</dbReference>
<keyword evidence="8" id="KW-0472">Membrane</keyword>
<dbReference type="PROSITE" id="PS50109">
    <property type="entry name" value="HIS_KIN"/>
    <property type="match status" value="1"/>
</dbReference>
<proteinExistence type="predicted"/>
<comment type="catalytic activity">
    <reaction evidence="1">
        <text>ATP + protein L-histidine = ADP + protein N-phospho-L-histidine.</text>
        <dbReference type="EC" id="2.7.13.3"/>
    </reaction>
</comment>
<keyword evidence="6" id="KW-0675">Receptor</keyword>
<dbReference type="SMART" id="SM00387">
    <property type="entry name" value="HATPase_c"/>
    <property type="match status" value="1"/>
</dbReference>
<protein>
    <recommendedName>
        <fullName evidence="3">histidine kinase</fullName>
        <ecNumber evidence="3">2.7.13.3</ecNumber>
    </recommendedName>
</protein>
<evidence type="ECO:0000259" key="9">
    <source>
        <dbReference type="PROSITE" id="PS50109"/>
    </source>
</evidence>
<keyword evidence="4 7" id="KW-0597">Phosphoprotein</keyword>
<evidence type="ECO:0000259" key="10">
    <source>
        <dbReference type="PROSITE" id="PS50110"/>
    </source>
</evidence>
<reference evidence="12" key="2">
    <citation type="submission" date="2025-08" db="UniProtKB">
        <authorList>
            <consortium name="RefSeq"/>
        </authorList>
    </citation>
    <scope>IDENTIFICATION</scope>
    <source>
        <tissue evidence="12">Etiolated seedlings</tissue>
    </source>
</reference>
<evidence type="ECO:0000313" key="12">
    <source>
        <dbReference type="RefSeq" id="XP_004496043.1"/>
    </source>
</evidence>
<dbReference type="Gene3D" id="1.10.287.130">
    <property type="match status" value="1"/>
</dbReference>
<keyword evidence="5" id="KW-0256">Endoplasmic reticulum</keyword>
<dbReference type="PRINTS" id="PR00344">
    <property type="entry name" value="BCTRLSENSOR"/>
</dbReference>
<dbReference type="InterPro" id="IPR050956">
    <property type="entry name" value="2C_system_His_kinase"/>
</dbReference>
<dbReference type="PANTHER" id="PTHR43719">
    <property type="entry name" value="TWO-COMPONENT HISTIDINE KINASE"/>
    <property type="match status" value="1"/>
</dbReference>
<dbReference type="EC" id="2.7.13.3" evidence="3"/>
<keyword evidence="8" id="KW-1133">Transmembrane helix</keyword>
<evidence type="ECO:0000256" key="6">
    <source>
        <dbReference type="ARBA" id="ARBA00023170"/>
    </source>
</evidence>
<evidence type="ECO:0000256" key="3">
    <source>
        <dbReference type="ARBA" id="ARBA00012438"/>
    </source>
</evidence>
<gene>
    <name evidence="12" type="primary">LOC101494269</name>
</gene>
<evidence type="ECO:0000256" key="7">
    <source>
        <dbReference type="PROSITE-ProRule" id="PRU00169"/>
    </source>
</evidence>
<feature type="modified residue" description="4-aspartylphosphate" evidence="7">
    <location>
        <position position="1035"/>
    </location>
</feature>
<dbReference type="SMART" id="SM00448">
    <property type="entry name" value="REC"/>
    <property type="match status" value="1"/>
</dbReference>
<dbReference type="SUPFAM" id="SSF55874">
    <property type="entry name" value="ATPase domain of HSP90 chaperone/DNA topoisomerase II/histidine kinase"/>
    <property type="match status" value="1"/>
</dbReference>
<dbReference type="Proteomes" id="UP000087171">
    <property type="component" value="Chromosome Ca4"/>
</dbReference>
<feature type="domain" description="Response regulatory" evidence="10">
    <location>
        <begin position="980"/>
        <end position="1100"/>
    </location>
</feature>
<dbReference type="CDD" id="cd17546">
    <property type="entry name" value="REC_hyHK_CKI1_RcsC-like"/>
    <property type="match status" value="1"/>
</dbReference>
<dbReference type="InterPro" id="IPR003594">
    <property type="entry name" value="HATPase_dom"/>
</dbReference>
<feature type="domain" description="Histidine kinase" evidence="9">
    <location>
        <begin position="394"/>
        <end position="672"/>
    </location>
</feature>
<dbReference type="SUPFAM" id="SSF47384">
    <property type="entry name" value="Homodimeric domain of signal transducing histidine kinase"/>
    <property type="match status" value="1"/>
</dbReference>
<feature type="transmembrane region" description="Helical" evidence="8">
    <location>
        <begin position="336"/>
        <end position="360"/>
    </location>
</feature>
<dbReference type="InterPro" id="IPR003661">
    <property type="entry name" value="HisK_dim/P_dom"/>
</dbReference>
<dbReference type="GO" id="GO:0000155">
    <property type="term" value="F:phosphorelay sensor kinase activity"/>
    <property type="evidence" value="ECO:0007669"/>
    <property type="project" value="InterPro"/>
</dbReference>
<comment type="subcellular location">
    <subcellularLocation>
        <location evidence="2">Endoplasmic reticulum membrane</location>
        <topology evidence="2">Multi-pass membrane protein</topology>
    </subcellularLocation>
</comment>
<accession>A0A1S2XXG3</accession>
<dbReference type="Gene3D" id="3.40.50.2300">
    <property type="match status" value="1"/>
</dbReference>
<reference evidence="11" key="1">
    <citation type="journal article" date="2013" name="Nat. Biotechnol.">
        <title>Draft genome sequence of chickpea (Cicer arietinum) provides a resource for trait improvement.</title>
        <authorList>
            <person name="Varshney R.K."/>
            <person name="Song C."/>
            <person name="Saxena R.K."/>
            <person name="Azam S."/>
            <person name="Yu S."/>
            <person name="Sharpe A.G."/>
            <person name="Cannon S."/>
            <person name="Baek J."/>
            <person name="Rosen B.D."/>
            <person name="Tar'an B."/>
            <person name="Millan T."/>
            <person name="Zhang X."/>
            <person name="Ramsay L.D."/>
            <person name="Iwata A."/>
            <person name="Wang Y."/>
            <person name="Nelson W."/>
            <person name="Farmer A.D."/>
            <person name="Gaur P.M."/>
            <person name="Soderlund C."/>
            <person name="Penmetsa R.V."/>
            <person name="Xu C."/>
            <person name="Bharti A.K."/>
            <person name="He W."/>
            <person name="Winter P."/>
            <person name="Zhao S."/>
            <person name="Hane J.K."/>
            <person name="Carrasquilla-Garcia N."/>
            <person name="Condie J.A."/>
            <person name="Upadhyaya H.D."/>
            <person name="Luo M.C."/>
            <person name="Thudi M."/>
            <person name="Gowda C.L."/>
            <person name="Singh N.P."/>
            <person name="Lichtenzveig J."/>
            <person name="Gali K.K."/>
            <person name="Rubio J."/>
            <person name="Nadarajan N."/>
            <person name="Dolezel J."/>
            <person name="Bansal K.C."/>
            <person name="Xu X."/>
            <person name="Edwards D."/>
            <person name="Zhang G."/>
            <person name="Kahl G."/>
            <person name="Gil J."/>
            <person name="Singh K.B."/>
            <person name="Datta S.K."/>
            <person name="Jackson S.A."/>
            <person name="Wang J."/>
            <person name="Cook D.R."/>
        </authorList>
    </citation>
    <scope>NUCLEOTIDE SEQUENCE [LARGE SCALE GENOMIC DNA]</scope>
    <source>
        <strain evidence="11">cv. CDC Frontier</strain>
    </source>
</reference>
<organism evidence="11 12">
    <name type="scientific">Cicer arietinum</name>
    <name type="common">Chickpea</name>
    <name type="synonym">Garbanzo</name>
    <dbReference type="NCBI Taxonomy" id="3827"/>
    <lineage>
        <taxon>Eukaryota</taxon>
        <taxon>Viridiplantae</taxon>
        <taxon>Streptophyta</taxon>
        <taxon>Embryophyta</taxon>
        <taxon>Tracheophyta</taxon>
        <taxon>Spermatophyta</taxon>
        <taxon>Magnoliopsida</taxon>
        <taxon>eudicotyledons</taxon>
        <taxon>Gunneridae</taxon>
        <taxon>Pentapetalae</taxon>
        <taxon>rosids</taxon>
        <taxon>fabids</taxon>
        <taxon>Fabales</taxon>
        <taxon>Fabaceae</taxon>
        <taxon>Papilionoideae</taxon>
        <taxon>50 kb inversion clade</taxon>
        <taxon>NPAAA clade</taxon>
        <taxon>Hologalegina</taxon>
        <taxon>IRL clade</taxon>
        <taxon>Cicereae</taxon>
        <taxon>Cicer</taxon>
    </lineage>
</organism>
<dbReference type="GO" id="GO:0005789">
    <property type="term" value="C:endoplasmic reticulum membrane"/>
    <property type="evidence" value="ECO:0007669"/>
    <property type="project" value="UniProtKB-SubCell"/>
</dbReference>
<dbReference type="STRING" id="3827.A0A1S2XXG3"/>
<dbReference type="InterPro" id="IPR004358">
    <property type="entry name" value="Sig_transdc_His_kin-like_C"/>
</dbReference>
<dbReference type="OrthoDB" id="60033at2759"/>
<dbReference type="SMART" id="SM00388">
    <property type="entry name" value="HisKA"/>
    <property type="match status" value="1"/>
</dbReference>
<keyword evidence="8" id="KW-0812">Transmembrane</keyword>
<dbReference type="Pfam" id="PF00072">
    <property type="entry name" value="Response_reg"/>
    <property type="match status" value="1"/>
</dbReference>
<dbReference type="PANTHER" id="PTHR43719:SF75">
    <property type="entry name" value="HISTIDINE KINASE CKI1"/>
    <property type="match status" value="1"/>
</dbReference>
<dbReference type="InterPro" id="IPR011006">
    <property type="entry name" value="CheY-like_superfamily"/>
</dbReference>
<dbReference type="Pfam" id="PF02518">
    <property type="entry name" value="HATPase_c"/>
    <property type="match status" value="1"/>
</dbReference>
<evidence type="ECO:0000256" key="1">
    <source>
        <dbReference type="ARBA" id="ARBA00000085"/>
    </source>
</evidence>
<dbReference type="InterPro" id="IPR036097">
    <property type="entry name" value="HisK_dim/P_sf"/>
</dbReference>